<sequence>RFGNHSHSYEGYQQQREKIPGSNMIPETMKTHDLHEATLVSVKFGSDPLVEETDVFTGREVLTSSPGSLGTLVFVARKDAGELEGFRICSIVKETGIDDVGLNDFATEYFPYETYKDQALTFYNALGSGKISVGYNPLAMIKFIMESIKRTKELGIKSYNTKGEGFLQGGWILFDKEGIPRAAFRENAKLRVPIDDILKEVRLMRDDNK</sequence>
<organism evidence="1 2">
    <name type="scientific">Cyclostephanos tholiformis</name>
    <dbReference type="NCBI Taxonomy" id="382380"/>
    <lineage>
        <taxon>Eukaryota</taxon>
        <taxon>Sar</taxon>
        <taxon>Stramenopiles</taxon>
        <taxon>Ochrophyta</taxon>
        <taxon>Bacillariophyta</taxon>
        <taxon>Coscinodiscophyceae</taxon>
        <taxon>Thalassiosirophycidae</taxon>
        <taxon>Stephanodiscales</taxon>
        <taxon>Stephanodiscaceae</taxon>
        <taxon>Cyclostephanos</taxon>
    </lineage>
</organism>
<dbReference type="Pfam" id="PF13911">
    <property type="entry name" value="AhpC-TSA_2"/>
    <property type="match status" value="1"/>
</dbReference>
<comment type="caution">
    <text evidence="1">The sequence shown here is derived from an EMBL/GenBank/DDBJ whole genome shotgun (WGS) entry which is preliminary data.</text>
</comment>
<reference evidence="1 2" key="1">
    <citation type="submission" date="2024-10" db="EMBL/GenBank/DDBJ databases">
        <title>Updated reference genomes for cyclostephanoid diatoms.</title>
        <authorList>
            <person name="Roberts W.R."/>
            <person name="Alverson A.J."/>
        </authorList>
    </citation>
    <scope>NUCLEOTIDE SEQUENCE [LARGE SCALE GENOMIC DNA]</scope>
    <source>
        <strain evidence="1 2">AJA228-03</strain>
    </source>
</reference>
<evidence type="ECO:0000313" key="2">
    <source>
        <dbReference type="Proteomes" id="UP001530377"/>
    </source>
</evidence>
<protein>
    <submittedName>
        <fullName evidence="1">Uncharacterized protein</fullName>
    </submittedName>
</protein>
<gene>
    <name evidence="1" type="ORF">ACHAXA_008866</name>
</gene>
<feature type="non-terminal residue" evidence="1">
    <location>
        <position position="1"/>
    </location>
</feature>
<evidence type="ECO:0000313" key="1">
    <source>
        <dbReference type="EMBL" id="KAL3823371.1"/>
    </source>
</evidence>
<accession>A0ABD3SFN0</accession>
<proteinExistence type="predicted"/>
<dbReference type="Proteomes" id="UP001530377">
    <property type="component" value="Unassembled WGS sequence"/>
</dbReference>
<dbReference type="InterPro" id="IPR032801">
    <property type="entry name" value="PXL2A/B/C"/>
</dbReference>
<dbReference type="EMBL" id="JALLPB020000039">
    <property type="protein sequence ID" value="KAL3823371.1"/>
    <property type="molecule type" value="Genomic_DNA"/>
</dbReference>
<dbReference type="AlphaFoldDB" id="A0ABD3SFN0"/>
<keyword evidence="2" id="KW-1185">Reference proteome</keyword>
<name>A0ABD3SFN0_9STRA</name>